<evidence type="ECO:0000259" key="7">
    <source>
        <dbReference type="Pfam" id="PF03553"/>
    </source>
</evidence>
<feature type="transmembrane region" description="Helical" evidence="6">
    <location>
        <begin position="252"/>
        <end position="275"/>
    </location>
</feature>
<gene>
    <name evidence="8" type="ORF">METZ01_LOCUS22000</name>
</gene>
<feature type="transmembrane region" description="Helical" evidence="6">
    <location>
        <begin position="172"/>
        <end position="190"/>
    </location>
</feature>
<feature type="transmembrane region" description="Helical" evidence="6">
    <location>
        <begin position="578"/>
        <end position="595"/>
    </location>
</feature>
<evidence type="ECO:0000256" key="6">
    <source>
        <dbReference type="SAM" id="Phobius"/>
    </source>
</evidence>
<dbReference type="InterPro" id="IPR018461">
    <property type="entry name" value="Na/H_Antiport_NhaC-like_C"/>
</dbReference>
<evidence type="ECO:0000256" key="5">
    <source>
        <dbReference type="ARBA" id="ARBA00023136"/>
    </source>
</evidence>
<organism evidence="8">
    <name type="scientific">marine metagenome</name>
    <dbReference type="NCBI Taxonomy" id="408172"/>
    <lineage>
        <taxon>unclassified sequences</taxon>
        <taxon>metagenomes</taxon>
        <taxon>ecological metagenomes</taxon>
    </lineage>
</organism>
<feature type="transmembrane region" description="Helical" evidence="6">
    <location>
        <begin position="406"/>
        <end position="423"/>
    </location>
</feature>
<reference evidence="8" key="1">
    <citation type="submission" date="2018-05" db="EMBL/GenBank/DDBJ databases">
        <authorList>
            <person name="Lanie J.A."/>
            <person name="Ng W.-L."/>
            <person name="Kazmierczak K.M."/>
            <person name="Andrzejewski T.M."/>
            <person name="Davidsen T.M."/>
            <person name="Wayne K.J."/>
            <person name="Tettelin H."/>
            <person name="Glass J.I."/>
            <person name="Rusch D."/>
            <person name="Podicherti R."/>
            <person name="Tsui H.-C.T."/>
            <person name="Winkler M.E."/>
        </authorList>
    </citation>
    <scope>NUCLEOTIDE SEQUENCE</scope>
</reference>
<evidence type="ECO:0000256" key="2">
    <source>
        <dbReference type="ARBA" id="ARBA00022475"/>
    </source>
</evidence>
<sequence length="627" mass="67587">MNHKVKQKKIKKFIQIVCFLFPVSMAHAIDIQAPQVFLENVSSEVIVSNITSLDSISVTVGNFTDEVLVNDRGIASFQVNVNQSGSHLLILHDGYEELASQQVRVLPSWISIIPPLLAIFIALTLKNVIPALVFGVWFGATALIGFTPLGVLQGLLDSFQIFVVRSLSNEDHSAIILFSMMVGGMVGIITRNGGMQSIVMLLVKRAKTAIGGQISVWLMGLMIFFDDYSNTLVVGNTARPLTDHLKISREKLAYIVDSTAAPVTCLALITTWIGYQVGLIGAALDKIPELNASAYTVFLYSIPYSFYPILAITFVLFVASTGRDIGPMYQAELRARQGQVSPVMKEKLPAIQGDKLEPKSGVPQRALNAFIPLAVLIISLLVGLYVTGKGDSLTDIIGSADAYKSMLWASLLGATSAALISITQKILTTQETVDAWFSGVKAMLFAMIVLVLAWALSSVSEDLHTADYLVSVLANSLSVELVPVVIFILSALTAFTTGTSWGTMGIMMPLVIPLCWAVMQVNAIADPEHMHILYSAIACNLAGAVWGDHCSPISDTTILSSMASGCDHIEHVRTQIPYALLVGIVAIAIGTIPGAYGLPPWLSIISGIIILFIILRVFGKKADQTYS</sequence>
<keyword evidence="5 6" id="KW-0472">Membrane</keyword>
<protein>
    <recommendedName>
        <fullName evidence="7">Na+/H+ antiporter NhaC-like C-terminal domain-containing protein</fullName>
    </recommendedName>
</protein>
<evidence type="ECO:0000256" key="4">
    <source>
        <dbReference type="ARBA" id="ARBA00022989"/>
    </source>
</evidence>
<feature type="transmembrane region" description="Helical" evidence="6">
    <location>
        <begin position="435"/>
        <end position="456"/>
    </location>
</feature>
<keyword evidence="2" id="KW-1003">Cell membrane</keyword>
<feature type="transmembrane region" description="Helical" evidence="6">
    <location>
        <begin position="468"/>
        <end position="489"/>
    </location>
</feature>
<dbReference type="Pfam" id="PF03553">
    <property type="entry name" value="Na_H_antiporter"/>
    <property type="match status" value="1"/>
</dbReference>
<feature type="transmembrane region" description="Helical" evidence="6">
    <location>
        <begin position="106"/>
        <end position="125"/>
    </location>
</feature>
<keyword evidence="3 6" id="KW-0812">Transmembrane</keyword>
<feature type="transmembrane region" description="Helical" evidence="6">
    <location>
        <begin position="295"/>
        <end position="319"/>
    </location>
</feature>
<dbReference type="GO" id="GO:0005886">
    <property type="term" value="C:plasma membrane"/>
    <property type="evidence" value="ECO:0007669"/>
    <property type="project" value="UniProtKB-SubCell"/>
</dbReference>
<feature type="domain" description="Na+/H+ antiporter NhaC-like C-terminal" evidence="7">
    <location>
        <begin position="264"/>
        <end position="587"/>
    </location>
</feature>
<dbReference type="AlphaFoldDB" id="A0A381PQ27"/>
<accession>A0A381PQ27</accession>
<feature type="transmembrane region" description="Helical" evidence="6">
    <location>
        <begin position="132"/>
        <end position="152"/>
    </location>
</feature>
<dbReference type="EMBL" id="UINC01001053">
    <property type="protein sequence ID" value="SUZ69146.1"/>
    <property type="molecule type" value="Genomic_DNA"/>
</dbReference>
<proteinExistence type="predicted"/>
<keyword evidence="4 6" id="KW-1133">Transmembrane helix</keyword>
<evidence type="ECO:0000313" key="8">
    <source>
        <dbReference type="EMBL" id="SUZ69146.1"/>
    </source>
</evidence>
<evidence type="ECO:0000256" key="3">
    <source>
        <dbReference type="ARBA" id="ARBA00022692"/>
    </source>
</evidence>
<comment type="subcellular location">
    <subcellularLocation>
        <location evidence="1">Cell membrane</location>
        <topology evidence="1">Multi-pass membrane protein</topology>
    </subcellularLocation>
</comment>
<feature type="transmembrane region" description="Helical" evidence="6">
    <location>
        <begin position="501"/>
        <end position="519"/>
    </location>
</feature>
<feature type="transmembrane region" description="Helical" evidence="6">
    <location>
        <begin position="366"/>
        <end position="386"/>
    </location>
</feature>
<feature type="transmembrane region" description="Helical" evidence="6">
    <location>
        <begin position="601"/>
        <end position="619"/>
    </location>
</feature>
<name>A0A381PQ27_9ZZZZ</name>
<dbReference type="PANTHER" id="PTHR43478">
    <property type="entry name" value="NA+/H+ ANTIPORTER-RELATED"/>
    <property type="match status" value="1"/>
</dbReference>
<evidence type="ECO:0000256" key="1">
    <source>
        <dbReference type="ARBA" id="ARBA00004651"/>
    </source>
</evidence>
<dbReference type="PANTHER" id="PTHR43478:SF1">
    <property type="entry name" value="NA+_H+ ANTIPORTER NHAC-LIKE C-TERMINAL DOMAIN-CONTAINING PROTEIN"/>
    <property type="match status" value="1"/>
</dbReference>